<sequence length="111" mass="11992">MTSPIEAIQNSKDQKIEQVRHSVNSAIHYVSEAIHPAIDSMTNTAHDTVDRLAGAAGHAAENMELKSAQLNAARVRLTEKVRGQIKARPLTTIGVAVASGIVLSWLLKSRK</sequence>
<evidence type="ECO:0000256" key="1">
    <source>
        <dbReference type="SAM" id="Phobius"/>
    </source>
</evidence>
<comment type="caution">
    <text evidence="2">The sequence shown here is derived from an EMBL/GenBank/DDBJ whole genome shotgun (WGS) entry which is preliminary data.</text>
</comment>
<keyword evidence="1" id="KW-1133">Transmembrane helix</keyword>
<keyword evidence="1" id="KW-0812">Transmembrane</keyword>
<dbReference type="OrthoDB" id="5588393at2"/>
<accession>A0A437R0Y8</accession>
<dbReference type="RefSeq" id="WP_127697979.1">
    <property type="nucleotide sequence ID" value="NZ_SACS01000004.1"/>
</dbReference>
<dbReference type="EMBL" id="SACS01000004">
    <property type="protein sequence ID" value="RVU40435.1"/>
    <property type="molecule type" value="Genomic_DNA"/>
</dbReference>
<proteinExistence type="predicted"/>
<gene>
    <name evidence="2" type="ORF">EOE67_05125</name>
</gene>
<feature type="transmembrane region" description="Helical" evidence="1">
    <location>
        <begin position="90"/>
        <end position="107"/>
    </location>
</feature>
<evidence type="ECO:0000313" key="3">
    <source>
        <dbReference type="Proteomes" id="UP000283077"/>
    </source>
</evidence>
<protein>
    <recommendedName>
        <fullName evidence="4">DUF883 family protein</fullName>
    </recommendedName>
</protein>
<reference evidence="2 3" key="1">
    <citation type="submission" date="2019-01" db="EMBL/GenBank/DDBJ databases">
        <authorList>
            <person name="Chen W.-M."/>
        </authorList>
    </citation>
    <scope>NUCLEOTIDE SEQUENCE [LARGE SCALE GENOMIC DNA]</scope>
    <source>
        <strain evidence="2 3">KYPC3</strain>
    </source>
</reference>
<dbReference type="Proteomes" id="UP000283077">
    <property type="component" value="Unassembled WGS sequence"/>
</dbReference>
<keyword evidence="3" id="KW-1185">Reference proteome</keyword>
<organism evidence="2 3">
    <name type="scientific">Rheinheimera riviphila</name>
    <dbReference type="NCBI Taxonomy" id="1834037"/>
    <lineage>
        <taxon>Bacteria</taxon>
        <taxon>Pseudomonadati</taxon>
        <taxon>Pseudomonadota</taxon>
        <taxon>Gammaproteobacteria</taxon>
        <taxon>Chromatiales</taxon>
        <taxon>Chromatiaceae</taxon>
        <taxon>Rheinheimera</taxon>
    </lineage>
</organism>
<dbReference type="AlphaFoldDB" id="A0A437R0Y8"/>
<evidence type="ECO:0008006" key="4">
    <source>
        <dbReference type="Google" id="ProtNLM"/>
    </source>
</evidence>
<name>A0A437R0Y8_9GAMM</name>
<evidence type="ECO:0000313" key="2">
    <source>
        <dbReference type="EMBL" id="RVU40435.1"/>
    </source>
</evidence>
<keyword evidence="1" id="KW-0472">Membrane</keyword>